<gene>
    <name evidence="1" type="ORF">ALC57_05222</name>
</gene>
<dbReference type="EMBL" id="KQ979167">
    <property type="protein sequence ID" value="KYN22380.1"/>
    <property type="molecule type" value="Genomic_DNA"/>
</dbReference>
<dbReference type="AlphaFoldDB" id="A0A151JBC4"/>
<dbReference type="PANTHER" id="PTHR46704:SF1">
    <property type="entry name" value="TELOMERE LENGTH REGULATION PROTEIN TEL2 HOMOLOG"/>
    <property type="match status" value="1"/>
</dbReference>
<reference evidence="1 2" key="1">
    <citation type="submission" date="2015-09" db="EMBL/GenBank/DDBJ databases">
        <title>Trachymyrmex cornetzi WGS genome.</title>
        <authorList>
            <person name="Nygaard S."/>
            <person name="Hu H."/>
            <person name="Boomsma J."/>
            <person name="Zhang G."/>
        </authorList>
    </citation>
    <scope>NUCLEOTIDE SEQUENCE [LARGE SCALE GENOMIC DNA]</scope>
    <source>
        <strain evidence="1">Tcor2-1</strain>
        <tissue evidence="1">Whole body</tissue>
    </source>
</reference>
<name>A0A151JBC4_9HYME</name>
<evidence type="ECO:0000313" key="1">
    <source>
        <dbReference type="EMBL" id="KYN22380.1"/>
    </source>
</evidence>
<protein>
    <submittedName>
        <fullName evidence="1">Uncharacterized protein</fullName>
    </submittedName>
</protein>
<proteinExistence type="predicted"/>
<sequence>MDFTYESKIIPLPFVNNPPSSFDTIFTVLVQAASYSKKHEQTICFVTFDQPLWQKGREILGNVDPDNDPFNLSCIRLRLGGFHLVMSFLGAVGYIMDGSGLREAFLEIYAENSADKALSGHAYSRAIRGHFLVQLALTHIILSSMELTETDRAQLDALLLDVRKENFAQQLKTKECIDFRTKFIEHVNVLRKKGKTSQH</sequence>
<dbReference type="PANTHER" id="PTHR46704">
    <property type="entry name" value="CXC DOMAIN-CONTAINING PROTEIN-RELATED"/>
    <property type="match status" value="1"/>
</dbReference>
<keyword evidence="2" id="KW-1185">Reference proteome</keyword>
<evidence type="ECO:0000313" key="2">
    <source>
        <dbReference type="Proteomes" id="UP000078492"/>
    </source>
</evidence>
<dbReference type="Proteomes" id="UP000078492">
    <property type="component" value="Unassembled WGS sequence"/>
</dbReference>
<dbReference type="STRING" id="471704.A0A151JBC4"/>
<accession>A0A151JBC4</accession>
<organism evidence="1 2">
    <name type="scientific">Trachymyrmex cornetzi</name>
    <dbReference type="NCBI Taxonomy" id="471704"/>
    <lineage>
        <taxon>Eukaryota</taxon>
        <taxon>Metazoa</taxon>
        <taxon>Ecdysozoa</taxon>
        <taxon>Arthropoda</taxon>
        <taxon>Hexapoda</taxon>
        <taxon>Insecta</taxon>
        <taxon>Pterygota</taxon>
        <taxon>Neoptera</taxon>
        <taxon>Endopterygota</taxon>
        <taxon>Hymenoptera</taxon>
        <taxon>Apocrita</taxon>
        <taxon>Aculeata</taxon>
        <taxon>Formicoidea</taxon>
        <taxon>Formicidae</taxon>
        <taxon>Myrmicinae</taxon>
        <taxon>Trachymyrmex</taxon>
    </lineage>
</organism>